<evidence type="ECO:0000313" key="4">
    <source>
        <dbReference type="Proteomes" id="UP000320496"/>
    </source>
</evidence>
<keyword evidence="3" id="KW-0808">Transferase</keyword>
<evidence type="ECO:0000259" key="2">
    <source>
        <dbReference type="Pfam" id="PF13243"/>
    </source>
</evidence>
<feature type="domain" description="Squalene cyclase C-terminal" evidence="2">
    <location>
        <begin position="212"/>
        <end position="318"/>
    </location>
</feature>
<dbReference type="AlphaFoldDB" id="A0A517Z0K3"/>
<dbReference type="Pfam" id="PF13243">
    <property type="entry name" value="SQHop_cyclase_C"/>
    <property type="match status" value="1"/>
</dbReference>
<dbReference type="RefSeq" id="WP_145366730.1">
    <property type="nucleotide sequence ID" value="NZ_CP036275.1"/>
</dbReference>
<dbReference type="InterPro" id="IPR032696">
    <property type="entry name" value="SQ_cyclase_C"/>
</dbReference>
<dbReference type="InterPro" id="IPR008930">
    <property type="entry name" value="Terpenoid_cyclase/PrenylTrfase"/>
</dbReference>
<dbReference type="KEGG" id="mri:Mal4_03050"/>
<feature type="signal peptide" evidence="1">
    <location>
        <begin position="1"/>
        <end position="24"/>
    </location>
</feature>
<proteinExistence type="predicted"/>
<keyword evidence="1" id="KW-0732">Signal</keyword>
<evidence type="ECO:0000313" key="3">
    <source>
        <dbReference type="EMBL" id="QDU36022.1"/>
    </source>
</evidence>
<evidence type="ECO:0000256" key="1">
    <source>
        <dbReference type="SAM" id="SignalP"/>
    </source>
</evidence>
<sequence precursor="true">MRTCPAITILPGVLLLLSATQAAADQAALHETVSKAIPYVAAKGVEWIEEKDCVSCHRVSLMTWALLDAKQHGFEVDAGELSGWRTWSREALLSERDEGDDLVGSRNTEALSHILWAERDQSDRPLDGFVALIRQTQKEDGTWPAGGQLPMQKRPADETAHVSTMWNVLALGTTGDADDEALRSQALETVTSVEQAESTEWHALRLLIAVQSRDADVIARWTERLQKHQREDGGWGWRVEDDSDALGTGMALYALSEAGVPSDHDSIRRAVDFLTTTQNDDGSWTVRNTKEKKKTRPAETATYWGTCWAVIGLVATLDEPAAATTVSAD</sequence>
<dbReference type="Gene3D" id="1.50.10.20">
    <property type="match status" value="1"/>
</dbReference>
<accession>A0A517Z0K3</accession>
<organism evidence="3 4">
    <name type="scientific">Maioricimonas rarisocia</name>
    <dbReference type="NCBI Taxonomy" id="2528026"/>
    <lineage>
        <taxon>Bacteria</taxon>
        <taxon>Pseudomonadati</taxon>
        <taxon>Planctomycetota</taxon>
        <taxon>Planctomycetia</taxon>
        <taxon>Planctomycetales</taxon>
        <taxon>Planctomycetaceae</taxon>
        <taxon>Maioricimonas</taxon>
    </lineage>
</organism>
<dbReference type="EMBL" id="CP036275">
    <property type="protein sequence ID" value="QDU36022.1"/>
    <property type="molecule type" value="Genomic_DNA"/>
</dbReference>
<reference evidence="3 4" key="1">
    <citation type="submission" date="2019-02" db="EMBL/GenBank/DDBJ databases">
        <title>Deep-cultivation of Planctomycetes and their phenomic and genomic characterization uncovers novel biology.</title>
        <authorList>
            <person name="Wiegand S."/>
            <person name="Jogler M."/>
            <person name="Boedeker C."/>
            <person name="Pinto D."/>
            <person name="Vollmers J."/>
            <person name="Rivas-Marin E."/>
            <person name="Kohn T."/>
            <person name="Peeters S.H."/>
            <person name="Heuer A."/>
            <person name="Rast P."/>
            <person name="Oberbeckmann S."/>
            <person name="Bunk B."/>
            <person name="Jeske O."/>
            <person name="Meyerdierks A."/>
            <person name="Storesund J.E."/>
            <person name="Kallscheuer N."/>
            <person name="Luecker S."/>
            <person name="Lage O.M."/>
            <person name="Pohl T."/>
            <person name="Merkel B.J."/>
            <person name="Hornburger P."/>
            <person name="Mueller R.-W."/>
            <person name="Bruemmer F."/>
            <person name="Labrenz M."/>
            <person name="Spormann A.M."/>
            <person name="Op den Camp H."/>
            <person name="Overmann J."/>
            <person name="Amann R."/>
            <person name="Jetten M.S.M."/>
            <person name="Mascher T."/>
            <person name="Medema M.H."/>
            <person name="Devos D.P."/>
            <person name="Kaster A.-K."/>
            <person name="Ovreas L."/>
            <person name="Rohde M."/>
            <person name="Galperin M.Y."/>
            <person name="Jogler C."/>
        </authorList>
    </citation>
    <scope>NUCLEOTIDE SEQUENCE [LARGE SCALE GENOMIC DNA]</scope>
    <source>
        <strain evidence="3 4">Mal4</strain>
    </source>
</reference>
<keyword evidence="4" id="KW-1185">Reference proteome</keyword>
<dbReference type="GO" id="GO:0016740">
    <property type="term" value="F:transferase activity"/>
    <property type="evidence" value="ECO:0007669"/>
    <property type="project" value="UniProtKB-KW"/>
</dbReference>
<dbReference type="OrthoDB" id="266928at2"/>
<feature type="chain" id="PRO_5021697297" evidence="1">
    <location>
        <begin position="25"/>
        <end position="329"/>
    </location>
</feature>
<protein>
    <submittedName>
        <fullName evidence="3">Prenyltransferase and squalene oxidase repeat protein</fullName>
    </submittedName>
</protein>
<name>A0A517Z0K3_9PLAN</name>
<gene>
    <name evidence="3" type="ORF">Mal4_03050</name>
</gene>
<dbReference type="Proteomes" id="UP000320496">
    <property type="component" value="Chromosome"/>
</dbReference>
<dbReference type="SUPFAM" id="SSF48239">
    <property type="entry name" value="Terpenoid cyclases/Protein prenyltransferases"/>
    <property type="match status" value="1"/>
</dbReference>